<proteinExistence type="predicted"/>
<feature type="domain" description="HTH cro/C1-type" evidence="1">
    <location>
        <begin position="10"/>
        <end position="56"/>
    </location>
</feature>
<protein>
    <submittedName>
        <fullName evidence="2">DUF4065 domain-containing protein</fullName>
    </submittedName>
</protein>
<reference evidence="2 3" key="3">
    <citation type="submission" date="2023-06" db="EMBL/GenBank/DDBJ databases">
        <authorList>
            <person name="Zeman M."/>
            <person name="Kubasova T."/>
            <person name="Jahodarova E."/>
            <person name="Nykrynova M."/>
            <person name="Rychlik I."/>
        </authorList>
    </citation>
    <scope>NUCLEOTIDE SEQUENCE [LARGE SCALE GENOMIC DNA]</scope>
    <source>
        <strain evidence="2 3">153_Feed</strain>
    </source>
</reference>
<accession>A0ABT7V0T1</accession>
<dbReference type="SUPFAM" id="SSF47413">
    <property type="entry name" value="lambda repressor-like DNA-binding domains"/>
    <property type="match status" value="1"/>
</dbReference>
<dbReference type="Pfam" id="PF13274">
    <property type="entry name" value="SocA_Panacea"/>
    <property type="match status" value="1"/>
</dbReference>
<dbReference type="PROSITE" id="PS50943">
    <property type="entry name" value="HTH_CROC1"/>
    <property type="match status" value="1"/>
</dbReference>
<dbReference type="RefSeq" id="WP_289510323.1">
    <property type="nucleotide sequence ID" value="NZ_JAUDEA010000001.1"/>
</dbReference>
<organism evidence="2 3">
    <name type="scientific">Thermophilibacter provencensis</name>
    <dbReference type="NCBI Taxonomy" id="1852386"/>
    <lineage>
        <taxon>Bacteria</taxon>
        <taxon>Bacillati</taxon>
        <taxon>Actinomycetota</taxon>
        <taxon>Coriobacteriia</taxon>
        <taxon>Coriobacteriales</taxon>
        <taxon>Atopobiaceae</taxon>
        <taxon>Thermophilibacter</taxon>
    </lineage>
</organism>
<dbReference type="EMBL" id="JAUDEA010000001">
    <property type="protein sequence ID" value="MDM8270220.1"/>
    <property type="molecule type" value="Genomic_DNA"/>
</dbReference>
<reference evidence="2 3" key="1">
    <citation type="submission" date="2023-06" db="EMBL/GenBank/DDBJ databases">
        <title>Identification and characterization of horizontal gene transfer across gut microbiota members of farm animals based on homology search.</title>
        <authorList>
            <person name="Schwarzerova J."/>
            <person name="Nykrynova M."/>
            <person name="Jureckova K."/>
            <person name="Cejkova D."/>
            <person name="Rychlik I."/>
        </authorList>
    </citation>
    <scope>NUCLEOTIDE SEQUENCE [LARGE SCALE GENOMIC DNA]</scope>
    <source>
        <strain evidence="2 3">153_Feed</strain>
    </source>
</reference>
<dbReference type="InterPro" id="IPR025272">
    <property type="entry name" value="SocA_Panacea"/>
</dbReference>
<dbReference type="SMART" id="SM00530">
    <property type="entry name" value="HTH_XRE"/>
    <property type="match status" value="1"/>
</dbReference>
<evidence type="ECO:0000313" key="2">
    <source>
        <dbReference type="EMBL" id="MDM8270220.1"/>
    </source>
</evidence>
<dbReference type="CDD" id="cd00093">
    <property type="entry name" value="HTH_XRE"/>
    <property type="match status" value="1"/>
</dbReference>
<comment type="caution">
    <text evidence="2">The sequence shown here is derived from an EMBL/GenBank/DDBJ whole genome shotgun (WGS) entry which is preliminary data.</text>
</comment>
<dbReference type="Gene3D" id="1.10.260.40">
    <property type="entry name" value="lambda repressor-like DNA-binding domains"/>
    <property type="match status" value="1"/>
</dbReference>
<reference evidence="3" key="2">
    <citation type="submission" date="2023-06" db="EMBL/GenBank/DDBJ databases">
        <title>Identification and characterization of horizontal gene transfer across gut microbiota members of farm animals based on homology search.</title>
        <authorList>
            <person name="Zeman M."/>
            <person name="Kubasova T."/>
            <person name="Jahodarova E."/>
            <person name="Nykrynova M."/>
            <person name="Rychlik I."/>
        </authorList>
    </citation>
    <scope>NUCLEOTIDE SEQUENCE [LARGE SCALE GENOMIC DNA]</scope>
    <source>
        <strain evidence="3">153_Feed</strain>
    </source>
</reference>
<sequence length="295" mass="32256">MGVKSWSDRVRAVRERYGISQRSLGILLGISEPSIVRYEGGKEPSPSNARLLELAESPAYMRRCFEEAGRLLPAVQRASMAAALDVVSPQHDALGDASSESGFTVPDRGRIAAAMNYLSALCAHPYYTRVIKACFVADFLSFERDGVSLLGLSYARAPHGPVIDGHQRIRRALEQSGDIELEDDGLGLLFVPSNELSVTDLFSSDDLDLLDLAARFVDSFPTVGQLSEATHALPCWQTTANGKLIPYERGSEVWSLVEERLFEPSVELTSRLGSGGDEWERADVDGLFSEMDVDA</sequence>
<dbReference type="Proteomes" id="UP001529256">
    <property type="component" value="Unassembled WGS sequence"/>
</dbReference>
<dbReference type="InterPro" id="IPR010982">
    <property type="entry name" value="Lambda_DNA-bd_dom_sf"/>
</dbReference>
<dbReference type="Pfam" id="PF13560">
    <property type="entry name" value="HTH_31"/>
    <property type="match status" value="1"/>
</dbReference>
<gene>
    <name evidence="2" type="ORF">QUW25_00745</name>
</gene>
<name>A0ABT7V0T1_9ACTN</name>
<dbReference type="InterPro" id="IPR001387">
    <property type="entry name" value="Cro/C1-type_HTH"/>
</dbReference>
<evidence type="ECO:0000313" key="3">
    <source>
        <dbReference type="Proteomes" id="UP001529256"/>
    </source>
</evidence>
<evidence type="ECO:0000259" key="1">
    <source>
        <dbReference type="PROSITE" id="PS50943"/>
    </source>
</evidence>
<keyword evidence="3" id="KW-1185">Reference proteome</keyword>